<comment type="function">
    <text evidence="10">E3 ubiquitin-protein ligase that mediates ubiquitination and subsequent proteasomal degradation of target proteins. E3 ubiquitin ligases accept ubiquitin from an E2 ubiquitin-conjugating enzyme in the form of a thioester and then directly transfers the ubiquitin to targeted substrates. It probably triggers the ubiquitin-mediated degradation of different substrates.</text>
</comment>
<dbReference type="EMBL" id="CACRSJ010000104">
    <property type="protein sequence ID" value="VYS50207.1"/>
    <property type="molecule type" value="Genomic_DNA"/>
</dbReference>
<name>A0A654ELK6_ARATH</name>
<keyword evidence="8" id="KW-0833">Ubl conjugation pathway</keyword>
<dbReference type="Proteomes" id="UP000426265">
    <property type="component" value="Unassembled WGS sequence"/>
</dbReference>
<dbReference type="EC" id="2.3.2.27" evidence="4"/>
<evidence type="ECO:0000256" key="5">
    <source>
        <dbReference type="ARBA" id="ARBA00022679"/>
    </source>
</evidence>
<evidence type="ECO:0000256" key="9">
    <source>
        <dbReference type="ARBA" id="ARBA00022833"/>
    </source>
</evidence>
<evidence type="ECO:0000256" key="12">
    <source>
        <dbReference type="SAM" id="MobiDB-lite"/>
    </source>
</evidence>
<evidence type="ECO:0000256" key="7">
    <source>
        <dbReference type="ARBA" id="ARBA00022771"/>
    </source>
</evidence>
<dbReference type="PANTHER" id="PTHR46632:SF22">
    <property type="entry name" value="RING-TYPE E3 UBIQUITIN TRANSFERASE"/>
    <property type="match status" value="1"/>
</dbReference>
<dbReference type="ExpressionAtlas" id="A0A654ELK6">
    <property type="expression patterns" value="baseline and differential"/>
</dbReference>
<proteinExistence type="inferred from homology"/>
<comment type="similarity">
    <text evidence="3">Belongs to the SINA (Seven in absentia) family.</text>
</comment>
<dbReference type="InterPro" id="IPR044286">
    <property type="entry name" value="SINL_plant"/>
</dbReference>
<keyword evidence="5" id="KW-0808">Transferase</keyword>
<accession>A0A654ELK6</accession>
<evidence type="ECO:0000256" key="2">
    <source>
        <dbReference type="ARBA" id="ARBA00004906"/>
    </source>
</evidence>
<evidence type="ECO:0000313" key="15">
    <source>
        <dbReference type="Proteomes" id="UP000426265"/>
    </source>
</evidence>
<dbReference type="FunFam" id="3.30.40.10:FF:000840">
    <property type="entry name" value="E3 ubiquitin-protein ligase SINA-like 5"/>
    <property type="match status" value="1"/>
</dbReference>
<gene>
    <name evidence="14" type="ORF">AN1_LOCUS5677</name>
</gene>
<protein>
    <recommendedName>
        <fullName evidence="4">RING-type E3 ubiquitin transferase</fullName>
        <ecNumber evidence="4">2.3.2.27</ecNumber>
    </recommendedName>
</protein>
<feature type="compositionally biased region" description="Polar residues" evidence="12">
    <location>
        <begin position="83"/>
        <end position="97"/>
    </location>
</feature>
<evidence type="ECO:0000256" key="11">
    <source>
        <dbReference type="PROSITE-ProRule" id="PRU00455"/>
    </source>
</evidence>
<keyword evidence="9" id="KW-0862">Zinc</keyword>
<dbReference type="InterPro" id="IPR013010">
    <property type="entry name" value="Znf_SIAH"/>
</dbReference>
<organism evidence="14 15">
    <name type="scientific">Arabidopsis thaliana</name>
    <name type="common">Mouse-ear cress</name>
    <dbReference type="NCBI Taxonomy" id="3702"/>
    <lineage>
        <taxon>Eukaryota</taxon>
        <taxon>Viridiplantae</taxon>
        <taxon>Streptophyta</taxon>
        <taxon>Embryophyta</taxon>
        <taxon>Tracheophyta</taxon>
        <taxon>Spermatophyta</taxon>
        <taxon>Magnoliopsida</taxon>
        <taxon>eudicotyledons</taxon>
        <taxon>Gunneridae</taxon>
        <taxon>Pentapetalae</taxon>
        <taxon>rosids</taxon>
        <taxon>malvids</taxon>
        <taxon>Brassicales</taxon>
        <taxon>Brassicaceae</taxon>
        <taxon>Camelineae</taxon>
        <taxon>Arabidopsis</taxon>
    </lineage>
</organism>
<comment type="pathway">
    <text evidence="2">Protein modification; protein ubiquitination.</text>
</comment>
<evidence type="ECO:0000259" key="13">
    <source>
        <dbReference type="PROSITE" id="PS51081"/>
    </source>
</evidence>
<feature type="compositionally biased region" description="Basic and acidic residues" evidence="12">
    <location>
        <begin position="8"/>
        <end position="17"/>
    </location>
</feature>
<evidence type="ECO:0000256" key="4">
    <source>
        <dbReference type="ARBA" id="ARBA00012483"/>
    </source>
</evidence>
<feature type="compositionally biased region" description="Acidic residues" evidence="12">
    <location>
        <begin position="47"/>
        <end position="82"/>
    </location>
</feature>
<dbReference type="UniPathway" id="UPA00143"/>
<dbReference type="SUPFAM" id="SSF49599">
    <property type="entry name" value="TRAF domain-like"/>
    <property type="match status" value="1"/>
</dbReference>
<evidence type="ECO:0000256" key="1">
    <source>
        <dbReference type="ARBA" id="ARBA00000900"/>
    </source>
</evidence>
<dbReference type="Pfam" id="PF21361">
    <property type="entry name" value="Sina_ZnF"/>
    <property type="match status" value="1"/>
</dbReference>
<dbReference type="InterPro" id="IPR049548">
    <property type="entry name" value="Sina-like_RING"/>
</dbReference>
<feature type="domain" description="SIAH-type" evidence="13">
    <location>
        <begin position="159"/>
        <end position="217"/>
    </location>
</feature>
<evidence type="ECO:0000256" key="8">
    <source>
        <dbReference type="ARBA" id="ARBA00022786"/>
    </source>
</evidence>
<dbReference type="CDD" id="cd16571">
    <property type="entry name" value="RING-HC_SIAHs"/>
    <property type="match status" value="1"/>
</dbReference>
<reference evidence="14 15" key="1">
    <citation type="submission" date="2019-11" db="EMBL/GenBank/DDBJ databases">
        <authorList>
            <person name="Jiao W.-B."/>
            <person name="Schneeberger K."/>
        </authorList>
    </citation>
    <scope>NUCLEOTIDE SEQUENCE [LARGE SCALE GENOMIC DNA]</scope>
    <source>
        <strain evidence="15">cv. An-1</strain>
    </source>
</reference>
<feature type="region of interest" description="Disordered" evidence="12">
    <location>
        <begin position="1"/>
        <end position="97"/>
    </location>
</feature>
<sequence>MARSGGNDGHRAGDNRLSKRQRLPPSPDESEEELDPELFEEPSNLEGYEDGEFEEDEEEFEEEEEELEEEEDEEEEEEENVTTDEQSGSPKSSQPVKLQSSDVLDCPTCCEPLKRPIYQCSNGHLACSSCCQKLNKKCSFCRCNIGDIRCRAMEKVIEASIVPCPNAKHGCKETTTYCNQSSHEKVCKFVRCSCPVSNCNYVSSYSNLKSHACSTAHVWGEDDIHFQLVIDRPRIFNMNLGRKKTVVFKEEKEGDLIVVQAFKGLEGVYVTVNRIAHMAPGIRDLSCSLAKLNEYSTLRSGSLVKKIQKVREKMHLEDDLMWIPPKMLSGDHWKMQICIAYGYKFIHI</sequence>
<evidence type="ECO:0000313" key="14">
    <source>
        <dbReference type="EMBL" id="VYS50207.1"/>
    </source>
</evidence>
<dbReference type="GO" id="GO:0016567">
    <property type="term" value="P:protein ubiquitination"/>
    <property type="evidence" value="ECO:0007669"/>
    <property type="project" value="UniProtKB-UniPathway"/>
</dbReference>
<dbReference type="PANTHER" id="PTHR46632">
    <property type="entry name" value="E3 UBIQUITIN-PROTEIN LIGASE SINA-LIKE 4"/>
    <property type="match status" value="1"/>
</dbReference>
<keyword evidence="7 11" id="KW-0863">Zinc-finger</keyword>
<comment type="catalytic activity">
    <reaction evidence="1">
        <text>S-ubiquitinyl-[E2 ubiquitin-conjugating enzyme]-L-cysteine + [acceptor protein]-L-lysine = [E2 ubiquitin-conjugating enzyme]-L-cysteine + N(6)-ubiquitinyl-[acceptor protein]-L-lysine.</text>
        <dbReference type="EC" id="2.3.2.27"/>
    </reaction>
</comment>
<dbReference type="AlphaFoldDB" id="A0A654ELK6"/>
<keyword evidence="6" id="KW-0479">Metal-binding</keyword>
<evidence type="ECO:0000256" key="6">
    <source>
        <dbReference type="ARBA" id="ARBA00022723"/>
    </source>
</evidence>
<feature type="compositionally biased region" description="Acidic residues" evidence="12">
    <location>
        <begin position="28"/>
        <end position="40"/>
    </location>
</feature>
<dbReference type="PROSITE" id="PS51081">
    <property type="entry name" value="ZF_SIAH"/>
    <property type="match status" value="1"/>
</dbReference>
<dbReference type="GO" id="GO:0061630">
    <property type="term" value="F:ubiquitin protein ligase activity"/>
    <property type="evidence" value="ECO:0007669"/>
    <property type="project" value="UniProtKB-EC"/>
</dbReference>
<dbReference type="Pfam" id="PF21362">
    <property type="entry name" value="Sina_RING"/>
    <property type="match status" value="1"/>
</dbReference>
<dbReference type="Gene3D" id="3.30.40.10">
    <property type="entry name" value="Zinc/RING finger domain, C3HC4 (zinc finger)"/>
    <property type="match status" value="1"/>
</dbReference>
<evidence type="ECO:0000256" key="10">
    <source>
        <dbReference type="ARBA" id="ARBA00024004"/>
    </source>
</evidence>
<dbReference type="GO" id="GO:0008270">
    <property type="term" value="F:zinc ion binding"/>
    <property type="evidence" value="ECO:0007669"/>
    <property type="project" value="UniProtKB-KW"/>
</dbReference>
<evidence type="ECO:0000256" key="3">
    <source>
        <dbReference type="ARBA" id="ARBA00009119"/>
    </source>
</evidence>
<dbReference type="InterPro" id="IPR013083">
    <property type="entry name" value="Znf_RING/FYVE/PHD"/>
</dbReference>